<keyword evidence="2" id="KW-1133">Transmembrane helix</keyword>
<keyword evidence="2" id="KW-0812">Transmembrane</keyword>
<sequence>MTSGSAKKRAAAARKALETANKRDRRRRHLFSYSMVGLVVLVVVGVVLALSLHKSSPAAASGIPATPATTAAPGRTDQPPWPAPFDAAAQVKDAGLPMLGTEGEVVHIHAHLDVVANGQKVEVPALIGIDESTGQLSPLHTHDTTGVIHVESPVKAEFSLGQFFTEWDVSLSADHLGSLHTGDGKVLQAYVNGKQVQGDPAAIVLHAHDEIALVYGTAAQQANPPASFAFPEGL</sequence>
<protein>
    <submittedName>
        <fullName evidence="3">Uncharacterized protein</fullName>
    </submittedName>
</protein>
<name>A0A1H3UAI8_9ACTN</name>
<feature type="transmembrane region" description="Helical" evidence="2">
    <location>
        <begin position="30"/>
        <end position="52"/>
    </location>
</feature>
<dbReference type="RefSeq" id="WP_090801288.1">
    <property type="nucleotide sequence ID" value="NZ_FNQB01000004.1"/>
</dbReference>
<evidence type="ECO:0000313" key="3">
    <source>
        <dbReference type="EMBL" id="SDZ59442.1"/>
    </source>
</evidence>
<evidence type="ECO:0000313" key="4">
    <source>
        <dbReference type="Proteomes" id="UP000199632"/>
    </source>
</evidence>
<dbReference type="EMBL" id="FNQB01000004">
    <property type="protein sequence ID" value="SDZ59442.1"/>
    <property type="molecule type" value="Genomic_DNA"/>
</dbReference>
<feature type="compositionally biased region" description="Low complexity" evidence="1">
    <location>
        <begin position="58"/>
        <end position="74"/>
    </location>
</feature>
<accession>A0A1H3UAI8</accession>
<dbReference type="AlphaFoldDB" id="A0A1H3UAI8"/>
<evidence type="ECO:0000256" key="2">
    <source>
        <dbReference type="SAM" id="Phobius"/>
    </source>
</evidence>
<dbReference type="OrthoDB" id="8988083at2"/>
<reference evidence="4" key="1">
    <citation type="submission" date="2016-10" db="EMBL/GenBank/DDBJ databases">
        <authorList>
            <person name="Varghese N."/>
            <person name="Submissions S."/>
        </authorList>
    </citation>
    <scope>NUCLEOTIDE SEQUENCE [LARGE SCALE GENOMIC DNA]</scope>
    <source>
        <strain evidence="4">DSM 44718</strain>
    </source>
</reference>
<evidence type="ECO:0000256" key="1">
    <source>
        <dbReference type="SAM" id="MobiDB-lite"/>
    </source>
</evidence>
<proteinExistence type="predicted"/>
<dbReference type="Proteomes" id="UP000199632">
    <property type="component" value="Unassembled WGS sequence"/>
</dbReference>
<keyword evidence="2" id="KW-0472">Membrane</keyword>
<organism evidence="3 4">
    <name type="scientific">Asanoa ishikariensis</name>
    <dbReference type="NCBI Taxonomy" id="137265"/>
    <lineage>
        <taxon>Bacteria</taxon>
        <taxon>Bacillati</taxon>
        <taxon>Actinomycetota</taxon>
        <taxon>Actinomycetes</taxon>
        <taxon>Micromonosporales</taxon>
        <taxon>Micromonosporaceae</taxon>
        <taxon>Asanoa</taxon>
    </lineage>
</organism>
<feature type="region of interest" description="Disordered" evidence="1">
    <location>
        <begin position="58"/>
        <end position="80"/>
    </location>
</feature>
<dbReference type="STRING" id="137265.SAMN05421684_6872"/>
<gene>
    <name evidence="3" type="ORF">SAMN05421684_6872</name>
</gene>
<keyword evidence="4" id="KW-1185">Reference proteome</keyword>